<evidence type="ECO:0000313" key="4">
    <source>
        <dbReference type="Proteomes" id="UP001231189"/>
    </source>
</evidence>
<name>A0AAD8RM00_LOLMU</name>
<dbReference type="AlphaFoldDB" id="A0AAD8RM00"/>
<dbReference type="Proteomes" id="UP001231189">
    <property type="component" value="Unassembled WGS sequence"/>
</dbReference>
<evidence type="ECO:0000256" key="1">
    <source>
        <dbReference type="SAM" id="MobiDB-lite"/>
    </source>
</evidence>
<gene>
    <name evidence="3" type="ORF">QYE76_002603</name>
</gene>
<proteinExistence type="predicted"/>
<protein>
    <submittedName>
        <fullName evidence="3">Uncharacterized protein</fullName>
    </submittedName>
</protein>
<keyword evidence="4" id="KW-1185">Reference proteome</keyword>
<organism evidence="3 4">
    <name type="scientific">Lolium multiflorum</name>
    <name type="common">Italian ryegrass</name>
    <name type="synonym">Lolium perenne subsp. multiflorum</name>
    <dbReference type="NCBI Taxonomy" id="4521"/>
    <lineage>
        <taxon>Eukaryota</taxon>
        <taxon>Viridiplantae</taxon>
        <taxon>Streptophyta</taxon>
        <taxon>Embryophyta</taxon>
        <taxon>Tracheophyta</taxon>
        <taxon>Spermatophyta</taxon>
        <taxon>Magnoliopsida</taxon>
        <taxon>Liliopsida</taxon>
        <taxon>Poales</taxon>
        <taxon>Poaceae</taxon>
        <taxon>BOP clade</taxon>
        <taxon>Pooideae</taxon>
        <taxon>Poodae</taxon>
        <taxon>Poeae</taxon>
        <taxon>Poeae Chloroplast Group 2 (Poeae type)</taxon>
        <taxon>Loliodinae</taxon>
        <taxon>Loliinae</taxon>
        <taxon>Lolium</taxon>
    </lineage>
</organism>
<evidence type="ECO:0000313" key="3">
    <source>
        <dbReference type="EMBL" id="KAK1628288.1"/>
    </source>
</evidence>
<keyword evidence="2" id="KW-1133">Transmembrane helix</keyword>
<evidence type="ECO:0000256" key="2">
    <source>
        <dbReference type="SAM" id="Phobius"/>
    </source>
</evidence>
<feature type="region of interest" description="Disordered" evidence="1">
    <location>
        <begin position="21"/>
        <end position="42"/>
    </location>
</feature>
<keyword evidence="2" id="KW-0472">Membrane</keyword>
<feature type="transmembrane region" description="Helical" evidence="2">
    <location>
        <begin position="56"/>
        <end position="78"/>
    </location>
</feature>
<reference evidence="3" key="1">
    <citation type="submission" date="2023-07" db="EMBL/GenBank/DDBJ databases">
        <title>A chromosome-level genome assembly of Lolium multiflorum.</title>
        <authorList>
            <person name="Chen Y."/>
            <person name="Copetti D."/>
            <person name="Kolliker R."/>
            <person name="Studer B."/>
        </authorList>
    </citation>
    <scope>NUCLEOTIDE SEQUENCE</scope>
    <source>
        <strain evidence="3">02402/16</strain>
        <tissue evidence="3">Leaf</tissue>
    </source>
</reference>
<accession>A0AAD8RM00</accession>
<keyword evidence="2" id="KW-0812">Transmembrane</keyword>
<comment type="caution">
    <text evidence="3">The sequence shown here is derived from an EMBL/GenBank/DDBJ whole genome shotgun (WGS) entry which is preliminary data.</text>
</comment>
<dbReference type="EMBL" id="JAUUTY010000005">
    <property type="protein sequence ID" value="KAK1628288.1"/>
    <property type="molecule type" value="Genomic_DNA"/>
</dbReference>
<sequence>MTTTASPRQAVERYVMVGATGTGTGPWAKSRRRPRSRSSQYGGVTLYRGTGRWESPIWSCSLPLCPGILLILFFLQFFSEHEKQLYLDELFLLCKNVFSYPFD</sequence>